<dbReference type="Pfam" id="PF07715">
    <property type="entry name" value="Plug"/>
    <property type="match status" value="1"/>
</dbReference>
<feature type="domain" description="TonB-dependent receptor plug" evidence="3">
    <location>
        <begin position="141"/>
        <end position="248"/>
    </location>
</feature>
<dbReference type="RefSeq" id="WP_081357961.1">
    <property type="nucleotide sequence ID" value="NZ_FOUM01000067.1"/>
</dbReference>
<evidence type="ECO:0000256" key="2">
    <source>
        <dbReference type="SAM" id="SignalP"/>
    </source>
</evidence>
<dbReference type="NCBIfam" id="TIGR04057">
    <property type="entry name" value="SusC_RagA_signa"/>
    <property type="match status" value="1"/>
</dbReference>
<organism evidence="4 5">
    <name type="scientific">Bacteroides xylanisolvens</name>
    <dbReference type="NCBI Taxonomy" id="371601"/>
    <lineage>
        <taxon>Bacteria</taxon>
        <taxon>Pseudomonadati</taxon>
        <taxon>Bacteroidota</taxon>
        <taxon>Bacteroidia</taxon>
        <taxon>Bacteroidales</taxon>
        <taxon>Bacteroidaceae</taxon>
        <taxon>Bacteroides</taxon>
    </lineage>
</organism>
<sequence length="1084" mass="121645">MNRKKYMLTAACMCMLCMNTTTLAGSSADGASPVVAMASADAEQKVVYKGRVVDALTSEPVIGASVVVKGMTALGTVTDVDGHFTLSVSTDVNPVILIASYIGYESVETRVTRREGIEIRLTEKYNELNEVEVVAYGTQKKVSVTGAISSLRGEELLKSPSGSLGNALAGAVSGISTVQLSGQPGAEDPNIYVRGTGSLSEETSKPLILVDGVERSFFQMDPNEVESITVLKDAASTAVFGVRGANGVILVTTRRGTTGKPKISWSSSFGLTQALRNLKTADSYEHASIYTEAQRSDNPNMQDDQLAFSPYVTEMFRTNADPIIFPNTDWSDYLFNNLSWQTQHNVTISGGLDRFKYFVSLGYLHQDGMVKQFDLNYDPNYMYSRYNYRANVDVNVSKTTTLKLNLGGRVGNRRSPRQDNLWQKIMWSTPYSSPGFVNGMRITKPNDKYISIGSGSSGLDFYYNYGYDKKTDNDLNIDLSLDQELGFITKGLRMNIKGAYNTNYSVTVSRAPTSGNPAVTPLYMAYFTQPGMDISNPLFDNTIVYQMEGSFGLNEPLSYNTSTGRGRNWYLEGSLNYARTFGNHEVSALFLYNQSKTYYPWQNTEIPTAYVGYVGRLTYNYKQRYLLDLNAGYNGSENFASGQRYGFFPAASIGWILSEEPFMKQLKWLDFLKVRASYGLVGNDKYNGVRFLYLNDSWSAYNEAWSSLGTWQFGNQTSPSMLVGAVAERIGNKNVSWEKVKKQNYGIDIRMFNQQLSITADLFFERRYDILSTRNTLPNITDVQLPLINLGKVNNKGYEVTVGWNSKAGKVDYWLQANLSYSKNKIIYMDEVVPNYPWMAQTGRSTGLNRGYLFDRFLSDSDFDENGSLKKDENGKQLTPVMALGNPRPGDALFKDLNGDNVIDGNDITYFGYGERPEYVMGFMYGARWKNFELSMQWTGAWNASRILGKEYRTPFGESNSGAILKYLADNRWTPENQNARFPRITFMNKTHYLTDSDLWMMDGSYLRLKTAELSYTFRNNPFLSKCGVSSLKFFVNGYNLLTLFSDLADIDIDPEGIAGYKNGQFTNDYPNVRIYNMGFNIQF</sequence>
<dbReference type="Proteomes" id="UP000183766">
    <property type="component" value="Unassembled WGS sequence"/>
</dbReference>
<dbReference type="FunFam" id="2.170.130.10:FF:000003">
    <property type="entry name" value="SusC/RagA family TonB-linked outer membrane protein"/>
    <property type="match status" value="1"/>
</dbReference>
<proteinExistence type="inferred from homology"/>
<dbReference type="GO" id="GO:0009279">
    <property type="term" value="C:cell outer membrane"/>
    <property type="evidence" value="ECO:0007669"/>
    <property type="project" value="UniProtKB-SubCell"/>
</dbReference>
<dbReference type="PROSITE" id="PS52016">
    <property type="entry name" value="TONB_DEPENDENT_REC_3"/>
    <property type="match status" value="1"/>
</dbReference>
<evidence type="ECO:0000313" key="5">
    <source>
        <dbReference type="Proteomes" id="UP000183766"/>
    </source>
</evidence>
<dbReference type="SUPFAM" id="SSF49464">
    <property type="entry name" value="Carboxypeptidase regulatory domain-like"/>
    <property type="match status" value="1"/>
</dbReference>
<name>A0A1I5EN37_9BACE</name>
<reference evidence="4 5" key="1">
    <citation type="submission" date="2016-10" db="EMBL/GenBank/DDBJ databases">
        <authorList>
            <person name="de Groot N.N."/>
        </authorList>
    </citation>
    <scope>NUCLEOTIDE SEQUENCE [LARGE SCALE GENOMIC DNA]</scope>
    <source>
        <strain evidence="4 5">NLAE-zl-C202</strain>
    </source>
</reference>
<comment type="subcellular location">
    <subcellularLocation>
        <location evidence="1">Cell outer membrane</location>
        <topology evidence="1">Multi-pass membrane protein</topology>
    </subcellularLocation>
</comment>
<keyword evidence="1" id="KW-1134">Transmembrane beta strand</keyword>
<dbReference type="InterPro" id="IPR023997">
    <property type="entry name" value="TonB-dep_OMP_SusC/RagA_CS"/>
</dbReference>
<dbReference type="EMBL" id="FOUM01000067">
    <property type="protein sequence ID" value="SFO12461.1"/>
    <property type="molecule type" value="Genomic_DNA"/>
</dbReference>
<dbReference type="InterPro" id="IPR039426">
    <property type="entry name" value="TonB-dep_rcpt-like"/>
</dbReference>
<feature type="chain" id="PRO_5010315209" evidence="2">
    <location>
        <begin position="25"/>
        <end position="1084"/>
    </location>
</feature>
<keyword evidence="1" id="KW-0813">Transport</keyword>
<evidence type="ECO:0000313" key="4">
    <source>
        <dbReference type="EMBL" id="SFO12461.1"/>
    </source>
</evidence>
<dbReference type="Gene3D" id="2.170.130.10">
    <property type="entry name" value="TonB-dependent receptor, plug domain"/>
    <property type="match status" value="1"/>
</dbReference>
<dbReference type="NCBIfam" id="TIGR04056">
    <property type="entry name" value="OMP_RagA_SusC"/>
    <property type="match status" value="1"/>
</dbReference>
<comment type="similarity">
    <text evidence="1">Belongs to the TonB-dependent receptor family.</text>
</comment>
<protein>
    <submittedName>
        <fullName evidence="4">TonB-linked outer membrane protein, SusC/RagA family</fullName>
    </submittedName>
</protein>
<evidence type="ECO:0000256" key="1">
    <source>
        <dbReference type="PROSITE-ProRule" id="PRU01360"/>
    </source>
</evidence>
<dbReference type="Pfam" id="PF13715">
    <property type="entry name" value="CarbopepD_reg_2"/>
    <property type="match status" value="1"/>
</dbReference>
<dbReference type="InterPro" id="IPR037066">
    <property type="entry name" value="Plug_dom_sf"/>
</dbReference>
<evidence type="ECO:0000259" key="3">
    <source>
        <dbReference type="Pfam" id="PF07715"/>
    </source>
</evidence>
<feature type="signal peptide" evidence="2">
    <location>
        <begin position="1"/>
        <end position="24"/>
    </location>
</feature>
<dbReference type="Gene3D" id="2.60.40.1120">
    <property type="entry name" value="Carboxypeptidase-like, regulatory domain"/>
    <property type="match status" value="1"/>
</dbReference>
<accession>A0A1I5EN37</accession>
<dbReference type="InterPro" id="IPR008969">
    <property type="entry name" value="CarboxyPept-like_regulatory"/>
</dbReference>
<keyword evidence="1" id="KW-0812">Transmembrane</keyword>
<keyword evidence="1" id="KW-0998">Cell outer membrane</keyword>
<dbReference type="InterPro" id="IPR012910">
    <property type="entry name" value="Plug_dom"/>
</dbReference>
<keyword evidence="2" id="KW-0732">Signal</keyword>
<keyword evidence="1" id="KW-0472">Membrane</keyword>
<gene>
    <name evidence="4" type="ORF">SAMN05216250_1673</name>
</gene>
<dbReference type="InterPro" id="IPR023996">
    <property type="entry name" value="TonB-dep_OMP_SusC/RagA"/>
</dbReference>
<dbReference type="SUPFAM" id="SSF56935">
    <property type="entry name" value="Porins"/>
    <property type="match status" value="1"/>
</dbReference>
<dbReference type="AlphaFoldDB" id="A0A1I5EN37"/>